<evidence type="ECO:0000313" key="2">
    <source>
        <dbReference type="Proteomes" id="UP000050509"/>
    </source>
</evidence>
<evidence type="ECO:0000313" key="1">
    <source>
        <dbReference type="EMBL" id="KPV53196.1"/>
    </source>
</evidence>
<keyword evidence="2" id="KW-1185">Reference proteome</keyword>
<protein>
    <submittedName>
        <fullName evidence="1">Phosphohistidine phosphatase</fullName>
    </submittedName>
</protein>
<dbReference type="InterPro" id="IPR013078">
    <property type="entry name" value="His_Pase_superF_clade-1"/>
</dbReference>
<sequence>MRHGIAADTSPDGNDASRALTKEGISKMREVARGLRGLNLHLDVLLSSPLVRAHETAQIVARELKISLQLADELSSGCDLPQLFSLLGEHRIAERVMVVGHEPDFSSMIAGLTGGSSVLMKKGGLARVDTERLEAGAGTLVWLMPPRVMRSVE</sequence>
<dbReference type="NCBIfam" id="TIGR00249">
    <property type="entry name" value="sixA"/>
    <property type="match status" value="1"/>
</dbReference>
<dbReference type="SUPFAM" id="SSF53254">
    <property type="entry name" value="Phosphoglycerate mutase-like"/>
    <property type="match status" value="1"/>
</dbReference>
<dbReference type="Proteomes" id="UP000050509">
    <property type="component" value="Unassembled WGS sequence"/>
</dbReference>
<organism evidence="1 2">
    <name type="scientific">Kouleothrix aurantiaca</name>
    <dbReference type="NCBI Taxonomy" id="186479"/>
    <lineage>
        <taxon>Bacteria</taxon>
        <taxon>Bacillati</taxon>
        <taxon>Chloroflexota</taxon>
        <taxon>Chloroflexia</taxon>
        <taxon>Chloroflexales</taxon>
        <taxon>Roseiflexineae</taxon>
        <taxon>Roseiflexaceae</taxon>
        <taxon>Kouleothrix</taxon>
    </lineage>
</organism>
<dbReference type="GO" id="GO:0101006">
    <property type="term" value="F:protein histidine phosphatase activity"/>
    <property type="evidence" value="ECO:0007669"/>
    <property type="project" value="InterPro"/>
</dbReference>
<reference evidence="1 2" key="1">
    <citation type="submission" date="2015-09" db="EMBL/GenBank/DDBJ databases">
        <title>Draft genome sequence of Kouleothrix aurantiaca JCM 19913.</title>
        <authorList>
            <person name="Hemp J."/>
        </authorList>
    </citation>
    <scope>NUCLEOTIDE SEQUENCE [LARGE SCALE GENOMIC DNA]</scope>
    <source>
        <strain evidence="1 2">COM-B</strain>
    </source>
</reference>
<name>A0A0P9HEM3_9CHLR</name>
<dbReference type="GO" id="GO:0005737">
    <property type="term" value="C:cytoplasm"/>
    <property type="evidence" value="ECO:0007669"/>
    <property type="project" value="InterPro"/>
</dbReference>
<gene>
    <name evidence="1" type="ORF">SE17_11035</name>
</gene>
<dbReference type="AlphaFoldDB" id="A0A0P9HEM3"/>
<dbReference type="InterPro" id="IPR029033">
    <property type="entry name" value="His_PPase_superfam"/>
</dbReference>
<dbReference type="EMBL" id="LJCR01000317">
    <property type="protein sequence ID" value="KPV53196.1"/>
    <property type="molecule type" value="Genomic_DNA"/>
</dbReference>
<dbReference type="Pfam" id="PF00300">
    <property type="entry name" value="His_Phos_1"/>
    <property type="match status" value="1"/>
</dbReference>
<dbReference type="CDD" id="cd07067">
    <property type="entry name" value="HP_PGM_like"/>
    <property type="match status" value="1"/>
</dbReference>
<accession>A0A0P9HEM3</accession>
<comment type="caution">
    <text evidence="1">The sequence shown here is derived from an EMBL/GenBank/DDBJ whole genome shotgun (WGS) entry which is preliminary data.</text>
</comment>
<dbReference type="Gene3D" id="3.40.50.1240">
    <property type="entry name" value="Phosphoglycerate mutase-like"/>
    <property type="match status" value="1"/>
</dbReference>
<dbReference type="InterPro" id="IPR004449">
    <property type="entry name" value="SixA"/>
</dbReference>
<proteinExistence type="predicted"/>